<dbReference type="GO" id="GO:0005730">
    <property type="term" value="C:nucleolus"/>
    <property type="evidence" value="ECO:0007669"/>
    <property type="project" value="TreeGrafter"/>
</dbReference>
<sequence>MADLQSVELIEFFRPYKNEVNLYVTNISRRMEKEMVQVKLLEIFSQFGLVYEVQVFDSSDSSEVPEESTVSCANQNYSSLYAFVKFYSARAARKAKERISGKRLLGGQFLKVQFAQRKKFTEVVRHPLYMAKCTVLANHYFGFNGWSTKIVQMERLEDNIENSDNQEKNNALFRCVVRLEIKDCEFFCDGTGYGGDRNILKQEKDPIKRLELLGYAKKLAHRHAYENAFRRVIIISLDNGKVGVEINKQDIPECSLDEPGQEGIVHVNHIEEIPFSDSDEEDKTQLELQNTSSSSLHSHDVAS</sequence>
<comment type="caution">
    <text evidence="4">The sequence shown here is derived from an EMBL/GenBank/DDBJ whole genome shotgun (WGS) entry which is preliminary data.</text>
</comment>
<accession>A0A9W9ZYV8</accession>
<dbReference type="InterPro" id="IPR057652">
    <property type="entry name" value="DSRM_RDM1"/>
</dbReference>
<dbReference type="InterPro" id="IPR042525">
    <property type="entry name" value="Rad52_Rad59_Rad22_sf"/>
</dbReference>
<dbReference type="OrthoDB" id="6287754at2759"/>
<evidence type="ECO:0000259" key="3">
    <source>
        <dbReference type="PROSITE" id="PS50102"/>
    </source>
</evidence>
<dbReference type="GO" id="GO:0003723">
    <property type="term" value="F:RNA binding"/>
    <property type="evidence" value="ECO:0007669"/>
    <property type="project" value="UniProtKB-UniRule"/>
</dbReference>
<evidence type="ECO:0000313" key="5">
    <source>
        <dbReference type="Proteomes" id="UP001163046"/>
    </source>
</evidence>
<dbReference type="EMBL" id="MU825462">
    <property type="protein sequence ID" value="KAJ7388524.1"/>
    <property type="molecule type" value="Genomic_DNA"/>
</dbReference>
<dbReference type="AlphaFoldDB" id="A0A9W9ZYV8"/>
<dbReference type="PANTHER" id="PTHR31164:SF1">
    <property type="entry name" value="RAD52 MOTIF-CONTAINING PROTEIN 1"/>
    <property type="match status" value="1"/>
</dbReference>
<dbReference type="InterPro" id="IPR040224">
    <property type="entry name" value="RDM1"/>
</dbReference>
<dbReference type="Pfam" id="PF25517">
    <property type="entry name" value="DSRM_RDM1"/>
    <property type="match status" value="1"/>
</dbReference>
<dbReference type="GO" id="GO:0006302">
    <property type="term" value="P:double-strand break repair"/>
    <property type="evidence" value="ECO:0007669"/>
    <property type="project" value="UniProtKB-ARBA"/>
</dbReference>
<evidence type="ECO:0000256" key="2">
    <source>
        <dbReference type="SAM" id="MobiDB-lite"/>
    </source>
</evidence>
<dbReference type="SUPFAM" id="SSF54928">
    <property type="entry name" value="RNA-binding domain, RBD"/>
    <property type="match status" value="1"/>
</dbReference>
<feature type="region of interest" description="Disordered" evidence="2">
    <location>
        <begin position="276"/>
        <end position="303"/>
    </location>
</feature>
<evidence type="ECO:0000256" key="1">
    <source>
        <dbReference type="PROSITE-ProRule" id="PRU00176"/>
    </source>
</evidence>
<dbReference type="PROSITE" id="PS50102">
    <property type="entry name" value="RRM"/>
    <property type="match status" value="1"/>
</dbReference>
<dbReference type="Gene3D" id="3.30.70.330">
    <property type="match status" value="1"/>
</dbReference>
<evidence type="ECO:0000313" key="4">
    <source>
        <dbReference type="EMBL" id="KAJ7388524.1"/>
    </source>
</evidence>
<name>A0A9W9ZYV8_9CNID</name>
<dbReference type="SMART" id="SM00360">
    <property type="entry name" value="RRM"/>
    <property type="match status" value="1"/>
</dbReference>
<feature type="domain" description="RRM" evidence="3">
    <location>
        <begin position="20"/>
        <end position="117"/>
    </location>
</feature>
<dbReference type="Gene3D" id="3.30.390.80">
    <property type="entry name" value="DNA repair protein Rad52/59/22"/>
    <property type="match status" value="1"/>
</dbReference>
<dbReference type="Proteomes" id="UP001163046">
    <property type="component" value="Unassembled WGS sequence"/>
</dbReference>
<proteinExistence type="predicted"/>
<dbReference type="PANTHER" id="PTHR31164">
    <property type="entry name" value="RAD52 MOTIF-CONTAINING PROTEIN 1"/>
    <property type="match status" value="1"/>
</dbReference>
<dbReference type="InterPro" id="IPR035979">
    <property type="entry name" value="RBD_domain_sf"/>
</dbReference>
<keyword evidence="1" id="KW-0694">RNA-binding</keyword>
<dbReference type="InterPro" id="IPR000504">
    <property type="entry name" value="RRM_dom"/>
</dbReference>
<gene>
    <name evidence="4" type="primary">RDM1</name>
    <name evidence="4" type="ORF">OS493_037041</name>
</gene>
<protein>
    <submittedName>
        <fullName evidence="4">RAD52 motif-containing protein</fullName>
    </submittedName>
</protein>
<dbReference type="InterPro" id="IPR012677">
    <property type="entry name" value="Nucleotide-bd_a/b_plait_sf"/>
</dbReference>
<organism evidence="4 5">
    <name type="scientific">Desmophyllum pertusum</name>
    <dbReference type="NCBI Taxonomy" id="174260"/>
    <lineage>
        <taxon>Eukaryota</taxon>
        <taxon>Metazoa</taxon>
        <taxon>Cnidaria</taxon>
        <taxon>Anthozoa</taxon>
        <taxon>Hexacorallia</taxon>
        <taxon>Scleractinia</taxon>
        <taxon>Caryophylliina</taxon>
        <taxon>Caryophylliidae</taxon>
        <taxon>Desmophyllum</taxon>
    </lineage>
</organism>
<dbReference type="GO" id="GO:0006310">
    <property type="term" value="P:DNA recombination"/>
    <property type="evidence" value="ECO:0007669"/>
    <property type="project" value="UniProtKB-ARBA"/>
</dbReference>
<reference evidence="4" key="1">
    <citation type="submission" date="2023-01" db="EMBL/GenBank/DDBJ databases">
        <title>Genome assembly of the deep-sea coral Lophelia pertusa.</title>
        <authorList>
            <person name="Herrera S."/>
            <person name="Cordes E."/>
        </authorList>
    </citation>
    <scope>NUCLEOTIDE SEQUENCE</scope>
    <source>
        <strain evidence="4">USNM1676648</strain>
        <tissue evidence="4">Polyp</tissue>
    </source>
</reference>
<dbReference type="SUPFAM" id="SSF54768">
    <property type="entry name" value="dsRNA-binding domain-like"/>
    <property type="match status" value="1"/>
</dbReference>
<keyword evidence="5" id="KW-1185">Reference proteome</keyword>